<dbReference type="AlphaFoldDB" id="A0A1E5IQA7"/>
<evidence type="ECO:0000256" key="2">
    <source>
        <dbReference type="SAM" id="Phobius"/>
    </source>
</evidence>
<feature type="domain" description="Type II secretion system protein GspB C-terminal" evidence="3">
    <location>
        <begin position="259"/>
        <end position="318"/>
    </location>
</feature>
<name>A0A1E5IQA7_SHECO</name>
<comment type="caution">
    <text evidence="4">The sequence shown here is derived from an EMBL/GenBank/DDBJ whole genome shotgun (WGS) entry which is preliminary data.</text>
</comment>
<dbReference type="Proteomes" id="UP000095230">
    <property type="component" value="Unassembled WGS sequence"/>
</dbReference>
<dbReference type="RefSeq" id="WP_069671851.1">
    <property type="nucleotide sequence ID" value="NZ_MCBT01000046.1"/>
</dbReference>
<keyword evidence="2" id="KW-0812">Transmembrane</keyword>
<dbReference type="STRING" id="23.BEL05_10730"/>
<feature type="transmembrane region" description="Helical" evidence="2">
    <location>
        <begin position="37"/>
        <end position="58"/>
    </location>
</feature>
<feature type="region of interest" description="Disordered" evidence="1">
    <location>
        <begin position="76"/>
        <end position="96"/>
    </location>
</feature>
<reference evidence="4 5" key="1">
    <citation type="submission" date="2016-07" db="EMBL/GenBank/DDBJ databases">
        <title>Whole-genome of two Shewanella species isolated from a digestive organ of sea cucumber Apostichopus japonicus Selenka 1867.</title>
        <authorList>
            <person name="Hong H.-H."/>
            <person name="Choi H."/>
            <person name="Cheon S."/>
            <person name="Oh J.-S."/>
            <person name="Lee H.-G."/>
            <person name="Park C."/>
        </authorList>
    </citation>
    <scope>NUCLEOTIDE SEQUENCE [LARGE SCALE GENOMIC DNA]</scope>
    <source>
        <strain evidence="4 5">CSB03KR</strain>
    </source>
</reference>
<sequence>MSILLDAVTRAKQQDQVIDPVITPRAQYQQMNKSKHLGLKIAGFVALLLLAVGSAWLLSTKVPSGTNQGRDIEPVVQQSATKPDSQHSALTQQPQATSSVQLAGKVALPMAVARPQQTPQNSVPNRNQVVEPNIAAGSRTIAYAAPKETSALSVQQTQEPIILGANSNQRGQEVLNSLKQQVDDAALDVGLESKPQAQPVSAEASSNLLAAFEAALKEVEIENAVATPVTEAKLDPIPTPKPDELPKYGELPAGVQLQVPEFNILAHVYASDPNNRWLNVDGAELQQGDKIGGKLTIVEIRPRDVVLEVAGTEFKVPAI</sequence>
<evidence type="ECO:0000259" key="3">
    <source>
        <dbReference type="Pfam" id="PF16537"/>
    </source>
</evidence>
<evidence type="ECO:0000313" key="4">
    <source>
        <dbReference type="EMBL" id="OEG72741.1"/>
    </source>
</evidence>
<evidence type="ECO:0000256" key="1">
    <source>
        <dbReference type="SAM" id="MobiDB-lite"/>
    </source>
</evidence>
<protein>
    <recommendedName>
        <fullName evidence="3">Type II secretion system protein GspB C-terminal domain-containing protein</fullName>
    </recommendedName>
</protein>
<evidence type="ECO:0000313" key="5">
    <source>
        <dbReference type="Proteomes" id="UP000095230"/>
    </source>
</evidence>
<proteinExistence type="predicted"/>
<dbReference type="InterPro" id="IPR032389">
    <property type="entry name" value="GspB_C"/>
</dbReference>
<accession>A0A1E5IQA7</accession>
<keyword evidence="2" id="KW-0472">Membrane</keyword>
<dbReference type="OrthoDB" id="5432325at2"/>
<gene>
    <name evidence="4" type="ORF">BEL05_10730</name>
</gene>
<dbReference type="Pfam" id="PF16537">
    <property type="entry name" value="T2SSB"/>
    <property type="match status" value="1"/>
</dbReference>
<dbReference type="GO" id="GO:0015627">
    <property type="term" value="C:type II protein secretion system complex"/>
    <property type="evidence" value="ECO:0007669"/>
    <property type="project" value="InterPro"/>
</dbReference>
<organism evidence="4 5">
    <name type="scientific">Shewanella colwelliana</name>
    <name type="common">Alteromonas colwelliana</name>
    <dbReference type="NCBI Taxonomy" id="23"/>
    <lineage>
        <taxon>Bacteria</taxon>
        <taxon>Pseudomonadati</taxon>
        <taxon>Pseudomonadota</taxon>
        <taxon>Gammaproteobacteria</taxon>
        <taxon>Alteromonadales</taxon>
        <taxon>Shewanellaceae</taxon>
        <taxon>Shewanella</taxon>
    </lineage>
</organism>
<keyword evidence="2" id="KW-1133">Transmembrane helix</keyword>
<dbReference type="EMBL" id="MCBT01000046">
    <property type="protein sequence ID" value="OEG72741.1"/>
    <property type="molecule type" value="Genomic_DNA"/>
</dbReference>